<dbReference type="EMBL" id="JADKMA010000003">
    <property type="protein sequence ID" value="MBO8190322.1"/>
    <property type="molecule type" value="Genomic_DNA"/>
</dbReference>
<evidence type="ECO:0000256" key="1">
    <source>
        <dbReference type="SAM" id="SignalP"/>
    </source>
</evidence>
<proteinExistence type="predicted"/>
<keyword evidence="1" id="KW-0732">Signal</keyword>
<evidence type="ECO:0000313" key="2">
    <source>
        <dbReference type="EMBL" id="MBO8190322.1"/>
    </source>
</evidence>
<evidence type="ECO:0000313" key="3">
    <source>
        <dbReference type="Proteomes" id="UP001519064"/>
    </source>
</evidence>
<accession>A0ABS3X4M5</accession>
<reference evidence="2 3" key="1">
    <citation type="submission" date="2020-11" db="EMBL/GenBank/DDBJ databases">
        <title>Streptomyces spirodelae sp. nov., isolated from duckweed.</title>
        <authorList>
            <person name="Saimee Y."/>
            <person name="Duangmal K."/>
        </authorList>
    </citation>
    <scope>NUCLEOTIDE SEQUENCE [LARGE SCALE GENOMIC DNA]</scope>
    <source>
        <strain evidence="2 3">S16-07</strain>
    </source>
</reference>
<comment type="caution">
    <text evidence="2">The sequence shown here is derived from an EMBL/GenBank/DDBJ whole genome shotgun (WGS) entry which is preliminary data.</text>
</comment>
<organism evidence="2 3">
    <name type="scientific">Streptomyces oryzae</name>
    <dbReference type="NCBI Taxonomy" id="1434886"/>
    <lineage>
        <taxon>Bacteria</taxon>
        <taxon>Bacillati</taxon>
        <taxon>Actinomycetota</taxon>
        <taxon>Actinomycetes</taxon>
        <taxon>Kitasatosporales</taxon>
        <taxon>Streptomycetaceae</taxon>
        <taxon>Streptomyces</taxon>
    </lineage>
</organism>
<protein>
    <submittedName>
        <fullName evidence="2">Uncharacterized protein</fullName>
    </submittedName>
</protein>
<dbReference type="RefSeq" id="WP_209237227.1">
    <property type="nucleotide sequence ID" value="NZ_JADKMA010000003.1"/>
</dbReference>
<keyword evidence="3" id="KW-1185">Reference proteome</keyword>
<dbReference type="Proteomes" id="UP001519064">
    <property type="component" value="Unassembled WGS sequence"/>
</dbReference>
<sequence>MHSIKRKAAVAAGSLAVAVGISLFGAGAASAGDFTPREGVIGDGSLQACQTYGNTMAQQGALTGYTCTKLSNGKYYFNWY</sequence>
<gene>
    <name evidence="2" type="ORF">ITI46_01120</name>
</gene>
<feature type="signal peptide" evidence="1">
    <location>
        <begin position="1"/>
        <end position="31"/>
    </location>
</feature>
<name>A0ABS3X4M5_9ACTN</name>
<feature type="chain" id="PRO_5046976183" evidence="1">
    <location>
        <begin position="32"/>
        <end position="80"/>
    </location>
</feature>